<proteinExistence type="inferred from homology"/>
<dbReference type="STRING" id="97972.A0A2V1DCD6"/>
<keyword evidence="2" id="KW-0058">Aromatic hydrocarbons catabolism</keyword>
<evidence type="ECO:0000313" key="9">
    <source>
        <dbReference type="Proteomes" id="UP000244855"/>
    </source>
</evidence>
<dbReference type="PANTHER" id="PTHR21661">
    <property type="entry name" value="EPOXIDE HYDROLASE 1-RELATED"/>
    <property type="match status" value="1"/>
</dbReference>
<feature type="domain" description="AB hydrolase-1" evidence="6">
    <location>
        <begin position="100"/>
        <end position="232"/>
    </location>
</feature>
<dbReference type="AlphaFoldDB" id="A0A2V1DCD6"/>
<keyword evidence="3 8" id="KW-0378">Hydrolase</keyword>
<evidence type="ECO:0000259" key="7">
    <source>
        <dbReference type="Pfam" id="PF06441"/>
    </source>
</evidence>
<reference evidence="8 9" key="1">
    <citation type="journal article" date="2018" name="Sci. Rep.">
        <title>Comparative genomics provides insights into the lifestyle and reveals functional heterogeneity of dark septate endophytic fungi.</title>
        <authorList>
            <person name="Knapp D.G."/>
            <person name="Nemeth J.B."/>
            <person name="Barry K."/>
            <person name="Hainaut M."/>
            <person name="Henrissat B."/>
            <person name="Johnson J."/>
            <person name="Kuo A."/>
            <person name="Lim J.H.P."/>
            <person name="Lipzen A."/>
            <person name="Nolan M."/>
            <person name="Ohm R.A."/>
            <person name="Tamas L."/>
            <person name="Grigoriev I.V."/>
            <person name="Spatafora J.W."/>
            <person name="Nagy L.G."/>
            <person name="Kovacs G.M."/>
        </authorList>
    </citation>
    <scope>NUCLEOTIDE SEQUENCE [LARGE SCALE GENOMIC DNA]</scope>
    <source>
        <strain evidence="8 9">DSE2036</strain>
    </source>
</reference>
<feature type="chain" id="PRO_5015892588" evidence="5">
    <location>
        <begin position="25"/>
        <end position="385"/>
    </location>
</feature>
<dbReference type="SUPFAM" id="SSF53474">
    <property type="entry name" value="alpha/beta-Hydrolases"/>
    <property type="match status" value="1"/>
</dbReference>
<evidence type="ECO:0000256" key="5">
    <source>
        <dbReference type="SAM" id="SignalP"/>
    </source>
</evidence>
<protein>
    <submittedName>
        <fullName evidence="8">Alpha/beta-hydrolase</fullName>
    </submittedName>
</protein>
<dbReference type="PANTHER" id="PTHR21661:SF35">
    <property type="entry name" value="EPOXIDE HYDROLASE"/>
    <property type="match status" value="1"/>
</dbReference>
<evidence type="ECO:0000256" key="2">
    <source>
        <dbReference type="ARBA" id="ARBA00022797"/>
    </source>
</evidence>
<evidence type="ECO:0000313" key="8">
    <source>
        <dbReference type="EMBL" id="PVH95645.1"/>
    </source>
</evidence>
<organism evidence="8 9">
    <name type="scientific">Periconia macrospinosa</name>
    <dbReference type="NCBI Taxonomy" id="97972"/>
    <lineage>
        <taxon>Eukaryota</taxon>
        <taxon>Fungi</taxon>
        <taxon>Dikarya</taxon>
        <taxon>Ascomycota</taxon>
        <taxon>Pezizomycotina</taxon>
        <taxon>Dothideomycetes</taxon>
        <taxon>Pleosporomycetidae</taxon>
        <taxon>Pleosporales</taxon>
        <taxon>Massarineae</taxon>
        <taxon>Periconiaceae</taxon>
        <taxon>Periconia</taxon>
    </lineage>
</organism>
<dbReference type="Gene3D" id="3.40.50.1820">
    <property type="entry name" value="alpha/beta hydrolase"/>
    <property type="match status" value="1"/>
</dbReference>
<dbReference type="InterPro" id="IPR000639">
    <property type="entry name" value="Epox_hydrolase-like"/>
</dbReference>
<dbReference type="InterPro" id="IPR016292">
    <property type="entry name" value="Epoxide_hydrolase"/>
</dbReference>
<dbReference type="PIRSF" id="PIRSF001112">
    <property type="entry name" value="Epoxide_hydrolase"/>
    <property type="match status" value="1"/>
</dbReference>
<keyword evidence="9" id="KW-1185">Reference proteome</keyword>
<dbReference type="InterPro" id="IPR029058">
    <property type="entry name" value="AB_hydrolase_fold"/>
</dbReference>
<name>A0A2V1DCD6_9PLEO</name>
<dbReference type="PRINTS" id="PR00412">
    <property type="entry name" value="EPOXHYDRLASE"/>
</dbReference>
<evidence type="ECO:0000259" key="6">
    <source>
        <dbReference type="Pfam" id="PF00561"/>
    </source>
</evidence>
<dbReference type="GO" id="GO:0097176">
    <property type="term" value="P:epoxide metabolic process"/>
    <property type="evidence" value="ECO:0007669"/>
    <property type="project" value="TreeGrafter"/>
</dbReference>
<feature type="active site" description="Nucleophile" evidence="4">
    <location>
        <position position="180"/>
    </location>
</feature>
<dbReference type="GO" id="GO:0004301">
    <property type="term" value="F:epoxide hydrolase activity"/>
    <property type="evidence" value="ECO:0007669"/>
    <property type="project" value="TreeGrafter"/>
</dbReference>
<feature type="signal peptide" evidence="5">
    <location>
        <begin position="1"/>
        <end position="24"/>
    </location>
</feature>
<dbReference type="OrthoDB" id="6431331at2759"/>
<evidence type="ECO:0000256" key="3">
    <source>
        <dbReference type="ARBA" id="ARBA00022801"/>
    </source>
</evidence>
<gene>
    <name evidence="8" type="ORF">DM02DRAFT_689582</name>
</gene>
<comment type="similarity">
    <text evidence="1">Belongs to the peptidase S33 family.</text>
</comment>
<feature type="domain" description="Epoxide hydrolase N-terminal" evidence="7">
    <location>
        <begin position="33"/>
        <end position="91"/>
    </location>
</feature>
<accession>A0A2V1DCD6</accession>
<feature type="active site" description="Proton acceptor" evidence="4">
    <location>
        <position position="366"/>
    </location>
</feature>
<dbReference type="Pfam" id="PF06441">
    <property type="entry name" value="EHN"/>
    <property type="match status" value="1"/>
</dbReference>
<dbReference type="InterPro" id="IPR010497">
    <property type="entry name" value="Epoxide_hydro_N"/>
</dbReference>
<sequence length="385" mass="42997">MAPSATLSFTIVFSLLSSSILVLGRENSTTEPRPYTVNVDPSFVEETRLKASRFRPSIDIRAPAWFDGPPSANVTSISKFWAEEYDWFAEQRSQRKDAIPMLMLHGWPSTSLEWEKVIPGLVDPDDDSKPAFHIVAPDLPGYGFSPAPKTPGLGPSEHGTLFVDLMEQLGYDRYAVYSTDLGVVIAIALIEQYPDRIINHISDMLLAFPTEEDNVRYAANLTTSEESAYISSITAFLSGHTGYSAVHSTFPLSIADALNDSPVGFLAWMWQLVFTTSSQVYTPTELVTRTFLLYLPGVYGNIRSYKELYALANFNPSRPITVPTSALQFGEYGGYPALESFNFVPRKWLERHANVTYFKRHGKGGHFPAELVPELVLEDIREIFA</sequence>
<dbReference type="Proteomes" id="UP000244855">
    <property type="component" value="Unassembled WGS sequence"/>
</dbReference>
<feature type="active site" description="Proton donor" evidence="4">
    <location>
        <position position="305"/>
    </location>
</feature>
<dbReference type="Pfam" id="PF00561">
    <property type="entry name" value="Abhydrolase_1"/>
    <property type="match status" value="1"/>
</dbReference>
<evidence type="ECO:0000256" key="4">
    <source>
        <dbReference type="PIRSR" id="PIRSR001112-1"/>
    </source>
</evidence>
<dbReference type="InterPro" id="IPR000073">
    <property type="entry name" value="AB_hydrolase_1"/>
</dbReference>
<keyword evidence="5" id="KW-0732">Signal</keyword>
<evidence type="ECO:0000256" key="1">
    <source>
        <dbReference type="ARBA" id="ARBA00010088"/>
    </source>
</evidence>
<dbReference type="EMBL" id="KZ805488">
    <property type="protein sequence ID" value="PVH95645.1"/>
    <property type="molecule type" value="Genomic_DNA"/>
</dbReference>